<keyword evidence="5" id="KW-1185">Reference proteome</keyword>
<dbReference type="SUPFAM" id="SSF49764">
    <property type="entry name" value="HSP20-like chaperones"/>
    <property type="match status" value="1"/>
</dbReference>
<comment type="similarity">
    <text evidence="1 2">Belongs to the small heat shock protein (HSP20) family.</text>
</comment>
<protein>
    <submittedName>
        <fullName evidence="4">HSP20 family molecular chaperone IbpA</fullName>
    </submittedName>
</protein>
<dbReference type="InterPro" id="IPR002068">
    <property type="entry name" value="A-crystallin/Hsp20_dom"/>
</dbReference>
<organism evidence="4 5">
    <name type="scientific">Rhizobium halophytocola</name>
    <dbReference type="NCBI Taxonomy" id="735519"/>
    <lineage>
        <taxon>Bacteria</taxon>
        <taxon>Pseudomonadati</taxon>
        <taxon>Pseudomonadota</taxon>
        <taxon>Alphaproteobacteria</taxon>
        <taxon>Hyphomicrobiales</taxon>
        <taxon>Rhizobiaceae</taxon>
        <taxon>Rhizobium/Agrobacterium group</taxon>
        <taxon>Rhizobium</taxon>
    </lineage>
</organism>
<dbReference type="Pfam" id="PF00011">
    <property type="entry name" value="HSP20"/>
    <property type="match status" value="1"/>
</dbReference>
<proteinExistence type="inferred from homology"/>
<dbReference type="InterPro" id="IPR008978">
    <property type="entry name" value="HSP20-like_chaperone"/>
</dbReference>
<reference evidence="4 5" key="1">
    <citation type="submission" date="2021-03" db="EMBL/GenBank/DDBJ databases">
        <title>Genomic Encyclopedia of Type Strains, Phase IV (KMG-IV): sequencing the most valuable type-strain genomes for metagenomic binning, comparative biology and taxonomic classification.</title>
        <authorList>
            <person name="Goeker M."/>
        </authorList>
    </citation>
    <scope>NUCLEOTIDE SEQUENCE [LARGE SCALE GENOMIC DNA]</scope>
    <source>
        <strain evidence="4 5">DSM 21600</strain>
    </source>
</reference>
<dbReference type="PANTHER" id="PTHR47062">
    <property type="match status" value="1"/>
</dbReference>
<evidence type="ECO:0000256" key="1">
    <source>
        <dbReference type="PROSITE-ProRule" id="PRU00285"/>
    </source>
</evidence>
<evidence type="ECO:0000259" key="3">
    <source>
        <dbReference type="PROSITE" id="PS01031"/>
    </source>
</evidence>
<evidence type="ECO:0000313" key="5">
    <source>
        <dbReference type="Proteomes" id="UP000759443"/>
    </source>
</evidence>
<dbReference type="EMBL" id="JAGGJU010000007">
    <property type="protein sequence ID" value="MBP1851311.1"/>
    <property type="molecule type" value="Genomic_DNA"/>
</dbReference>
<name>A0ABS4E042_9HYPH</name>
<evidence type="ECO:0000256" key="2">
    <source>
        <dbReference type="RuleBase" id="RU003616"/>
    </source>
</evidence>
<gene>
    <name evidence="4" type="ORF">J2Z17_002756</name>
</gene>
<dbReference type="RefSeq" id="WP_209945903.1">
    <property type="nucleotide sequence ID" value="NZ_JAGGJU010000007.1"/>
</dbReference>
<dbReference type="PROSITE" id="PS01031">
    <property type="entry name" value="SHSP"/>
    <property type="match status" value="1"/>
</dbReference>
<evidence type="ECO:0000313" key="4">
    <source>
        <dbReference type="EMBL" id="MBP1851311.1"/>
    </source>
</evidence>
<accession>A0ABS4E042</accession>
<comment type="caution">
    <text evidence="4">The sequence shown here is derived from an EMBL/GenBank/DDBJ whole genome shotgun (WGS) entry which is preliminary data.</text>
</comment>
<feature type="domain" description="SHSP" evidence="3">
    <location>
        <begin position="26"/>
        <end position="138"/>
    </location>
</feature>
<dbReference type="Gene3D" id="2.60.40.790">
    <property type="match status" value="1"/>
</dbReference>
<dbReference type="PANTHER" id="PTHR47062:SF1">
    <property type="entry name" value="SMALL HEAT SHOCK PROTEIN IBPA"/>
    <property type="match status" value="1"/>
</dbReference>
<sequence>MGGSKPEANHTAFHIRIGFDLDRRLVRNNDGYPPYDIERILGGPSERLRITLAVAGFDESELDLQVAGNQLTIRGRQLEQANADYLFQGIAARQFQKVFLLAPGLEVVEARLSNGLLKIDLHQPDASRMVRKINISPSP</sequence>
<dbReference type="Proteomes" id="UP000759443">
    <property type="component" value="Unassembled WGS sequence"/>
</dbReference>